<keyword evidence="2" id="KW-1185">Reference proteome</keyword>
<evidence type="ECO:0000313" key="2">
    <source>
        <dbReference type="Proteomes" id="UP001055879"/>
    </source>
</evidence>
<comment type="caution">
    <text evidence="1">The sequence shown here is derived from an EMBL/GenBank/DDBJ whole genome shotgun (WGS) entry which is preliminary data.</text>
</comment>
<evidence type="ECO:0000313" key="1">
    <source>
        <dbReference type="EMBL" id="KAI3697924.1"/>
    </source>
</evidence>
<reference evidence="1 2" key="2">
    <citation type="journal article" date="2022" name="Mol. Ecol. Resour.">
        <title>The genomes of chicory, endive, great burdock and yacon provide insights into Asteraceae paleo-polyploidization history and plant inulin production.</title>
        <authorList>
            <person name="Fan W."/>
            <person name="Wang S."/>
            <person name="Wang H."/>
            <person name="Wang A."/>
            <person name="Jiang F."/>
            <person name="Liu H."/>
            <person name="Zhao H."/>
            <person name="Xu D."/>
            <person name="Zhang Y."/>
        </authorList>
    </citation>
    <scope>NUCLEOTIDE SEQUENCE [LARGE SCALE GENOMIC DNA]</scope>
    <source>
        <strain evidence="2">cv. Niubang</strain>
    </source>
</reference>
<protein>
    <submittedName>
        <fullName evidence="1">Uncharacterized protein</fullName>
    </submittedName>
</protein>
<dbReference type="EMBL" id="CM042056">
    <property type="protein sequence ID" value="KAI3697924.1"/>
    <property type="molecule type" value="Genomic_DNA"/>
</dbReference>
<proteinExistence type="predicted"/>
<sequence>MWLACTPCTRNINGIVSIGSKLIKFRIWANFSIYRNWFRLGTAPSPVRVLGLQLGFYCFGGTLFQFLID</sequence>
<accession>A0ACB8ZJP1</accession>
<gene>
    <name evidence="1" type="ORF">L6452_31027</name>
</gene>
<organism evidence="1 2">
    <name type="scientific">Arctium lappa</name>
    <name type="common">Greater burdock</name>
    <name type="synonym">Lappa major</name>
    <dbReference type="NCBI Taxonomy" id="4217"/>
    <lineage>
        <taxon>Eukaryota</taxon>
        <taxon>Viridiplantae</taxon>
        <taxon>Streptophyta</taxon>
        <taxon>Embryophyta</taxon>
        <taxon>Tracheophyta</taxon>
        <taxon>Spermatophyta</taxon>
        <taxon>Magnoliopsida</taxon>
        <taxon>eudicotyledons</taxon>
        <taxon>Gunneridae</taxon>
        <taxon>Pentapetalae</taxon>
        <taxon>asterids</taxon>
        <taxon>campanulids</taxon>
        <taxon>Asterales</taxon>
        <taxon>Asteraceae</taxon>
        <taxon>Carduoideae</taxon>
        <taxon>Cardueae</taxon>
        <taxon>Arctiinae</taxon>
        <taxon>Arctium</taxon>
    </lineage>
</organism>
<reference evidence="2" key="1">
    <citation type="journal article" date="2022" name="Mol. Ecol. Resour.">
        <title>The genomes of chicory, endive, great burdock and yacon provide insights into Asteraceae palaeo-polyploidization history and plant inulin production.</title>
        <authorList>
            <person name="Fan W."/>
            <person name="Wang S."/>
            <person name="Wang H."/>
            <person name="Wang A."/>
            <person name="Jiang F."/>
            <person name="Liu H."/>
            <person name="Zhao H."/>
            <person name="Xu D."/>
            <person name="Zhang Y."/>
        </authorList>
    </citation>
    <scope>NUCLEOTIDE SEQUENCE [LARGE SCALE GENOMIC DNA]</scope>
    <source>
        <strain evidence="2">cv. Niubang</strain>
    </source>
</reference>
<name>A0ACB8ZJP1_ARCLA</name>
<dbReference type="Proteomes" id="UP001055879">
    <property type="component" value="Linkage Group LG10"/>
</dbReference>